<dbReference type="Pfam" id="PF03382">
    <property type="entry name" value="DUF285"/>
    <property type="match status" value="3"/>
</dbReference>
<reference evidence="3" key="1">
    <citation type="submission" date="2019-09" db="EMBL/GenBank/DDBJ databases">
        <title>Distinct polysaccharide growth profiles of human intestinal Prevotella copri isolates.</title>
        <authorList>
            <person name="Fehlner-Peach H."/>
            <person name="Magnabosco C."/>
            <person name="Raghavan V."/>
            <person name="Scher J.U."/>
            <person name="Tett A."/>
            <person name="Cox L.M."/>
            <person name="Gottsegen C."/>
            <person name="Watters A."/>
            <person name="Wiltshire- Gordon J.D."/>
            <person name="Segata N."/>
            <person name="Bonneau R."/>
            <person name="Littman D.R."/>
        </authorList>
    </citation>
    <scope>NUCLEOTIDE SEQUENCE [LARGE SCALE GENOMIC DNA]</scope>
    <source>
        <strain evidence="3">BU41712</strain>
    </source>
</reference>
<dbReference type="PANTHER" id="PTHR13318">
    <property type="entry name" value="PARTNER OF PAIRED, ISOFORM B-RELATED"/>
    <property type="match status" value="1"/>
</dbReference>
<keyword evidence="1" id="KW-0732">Signal</keyword>
<dbReference type="InterPro" id="IPR011889">
    <property type="entry name" value="Liste_lipo_26"/>
</dbReference>
<dbReference type="SUPFAM" id="SSF52058">
    <property type="entry name" value="L domain-like"/>
    <property type="match status" value="2"/>
</dbReference>
<accession>A0AA90UTN9</accession>
<dbReference type="GO" id="GO:0019005">
    <property type="term" value="C:SCF ubiquitin ligase complex"/>
    <property type="evidence" value="ECO:0007669"/>
    <property type="project" value="TreeGrafter"/>
</dbReference>
<feature type="signal peptide" evidence="1">
    <location>
        <begin position="1"/>
        <end position="28"/>
    </location>
</feature>
<evidence type="ECO:0000256" key="1">
    <source>
        <dbReference type="SAM" id="SignalP"/>
    </source>
</evidence>
<dbReference type="EMBL" id="VZBZ01000177">
    <property type="protein sequence ID" value="MQN79312.1"/>
    <property type="molecule type" value="Genomic_DNA"/>
</dbReference>
<dbReference type="Gene3D" id="3.80.10.10">
    <property type="entry name" value="Ribonuclease Inhibitor"/>
    <property type="match status" value="3"/>
</dbReference>
<sequence>MGGAKFYRFALFPLMLLMLLFVPTRMVAQTDYDTSVTFSALAGSPEGMSEAENFKKLFDGKKTEGTSSKWCCYFHGSANVIFKASKAGVPVGYTITTGNDNETWGGRNPKSWKLYGNNTDSNDAWELIDEVSEDKVLKDKNYASYEFTCKCSTSYQYFKWEISAIHSGRTLQVGEFKLKLQTCSHKKADESSALGEVMENVEPTCTEHGYTTHKCSLCNSIVKVYKDDVLKPHTLTHHALKDATCTEAGNIEYWQCSVCNKLFSDEATTKEFTDAASLVIPAKGHTFDREGNCTVCHYKDSRYALFNLEGITNVTIIDNDSYPWKMLDLNADGMSAVSSYFTAESKGLMSNNYGKGHSTSEIEVKFNVVKPILFSFKYLISAKNSNDVFITLNGKLLDEIKGTEQKVYKSILNKGEYTLRLSYNIFDLVGDGNKGADRAFIYDLNTATTISDYVAELDATNTKLTFKKITSNNLESIDLSRLVIVNDKPMVKDMYDIETKNIKNIVFDESFKTYAPTSLEHFFAGCSTLETISGLEYLNTANVTNMYRMFYECNKLSSLDLSNFNTANVTNMEEMFYSCQNLSSLDLSKFNTEKVTNMSGMFYGCQNLSSLDLSKFNTEKVTNMSGMFAGCQKLSSLDLSKFNTKEVKHMNSMFESCSALSSLDLSNFNTANVESMSGMFAGCQKLSSLTLSNFNTANVEFMDNMFNGCSVLTSLDLSNFNTKEVRYMYSMFQACSALTTIYASDEFVTTKVEIGSDMFSGCTKLKGFDSSMIDHKKANCGTDGYFTPGCAYAEFDNATGTLTFRYKGVKPAGAYDLNVESNNPGWEDQKGNIKKVVFDASFAIARPTSCCWWFANCFYLTEIEGIENLNTQNVTDMSWMFNCCYALTSLDVSNFNTEKVTNMSNMFGSCEKLSSLDLSNFNTKRVEDMSFMFSVCSTLQTIFASDKFVTNRVFDGNGMFQGCENLKGFIDYISNSDKDNYEYANYKTGYFTKLVGKNGEKKIGATGETLATENLVLDDGKDFVAYEPFAAKDASYSRKIKEGSTWGTLCLPFAIVQSQETECKFYRLTGIDNDNDCITLESCEEGEIPAGTPVLFKMNKDEQTLSISTKDASIVKEPVAGTDVTEPVAETASDVNLVGSFTKIGGNGNQGLDKNDYIIGKDKFWRVSDLDDGKGVGIKPMRAYIHPANEYLARAAMLSIGKGDGTTAIDNLNAISNDANAEYYDANGRRTNGLQKGLNIVKRGSKTYKIMVK</sequence>
<comment type="caution">
    <text evidence="2">The sequence shown here is derived from an EMBL/GenBank/DDBJ whole genome shotgun (WGS) entry which is preliminary data.</text>
</comment>
<name>A0AA90UTN9_9BACT</name>
<dbReference type="GO" id="GO:0031146">
    <property type="term" value="P:SCF-dependent proteasomal ubiquitin-dependent protein catabolic process"/>
    <property type="evidence" value="ECO:0007669"/>
    <property type="project" value="TreeGrafter"/>
</dbReference>
<dbReference type="RefSeq" id="WP_153093880.1">
    <property type="nucleotide sequence ID" value="NZ_VZBZ01000177.1"/>
</dbReference>
<dbReference type="AlphaFoldDB" id="A0AA90UTN9"/>
<dbReference type="PANTHER" id="PTHR13318:SF190">
    <property type="entry name" value="PARTNER OF PAIRED, ISOFORM B"/>
    <property type="match status" value="1"/>
</dbReference>
<gene>
    <name evidence="2" type="ORF">F7D71_15915</name>
</gene>
<organism evidence="2 3">
    <name type="scientific">Segatella copri</name>
    <dbReference type="NCBI Taxonomy" id="165179"/>
    <lineage>
        <taxon>Bacteria</taxon>
        <taxon>Pseudomonadati</taxon>
        <taxon>Bacteroidota</taxon>
        <taxon>Bacteroidia</taxon>
        <taxon>Bacteroidales</taxon>
        <taxon>Prevotellaceae</taxon>
        <taxon>Segatella</taxon>
    </lineage>
</organism>
<protein>
    <submittedName>
        <fullName evidence="2">BspA family leucine-rich repeat surface protein</fullName>
    </submittedName>
</protein>
<evidence type="ECO:0000313" key="2">
    <source>
        <dbReference type="EMBL" id="MQN79312.1"/>
    </source>
</evidence>
<evidence type="ECO:0000313" key="3">
    <source>
        <dbReference type="Proteomes" id="UP000423156"/>
    </source>
</evidence>
<dbReference type="Proteomes" id="UP000423156">
    <property type="component" value="Unassembled WGS sequence"/>
</dbReference>
<feature type="chain" id="PRO_5041692829" evidence="1">
    <location>
        <begin position="29"/>
        <end position="1253"/>
    </location>
</feature>
<dbReference type="NCBIfam" id="TIGR02167">
    <property type="entry name" value="Liste_lipo_26"/>
    <property type="match status" value="10"/>
</dbReference>
<dbReference type="InterPro" id="IPR032675">
    <property type="entry name" value="LRR_dom_sf"/>
</dbReference>
<proteinExistence type="predicted"/>
<dbReference type="InterPro" id="IPR005046">
    <property type="entry name" value="DUF285"/>
</dbReference>